<evidence type="ECO:0000313" key="2">
    <source>
        <dbReference type="Proteomes" id="UP001645039"/>
    </source>
</evidence>
<dbReference type="Gene3D" id="3.30.70.2590">
    <property type="match status" value="1"/>
</dbReference>
<dbReference type="RefSeq" id="WP_176483381.1">
    <property type="nucleotide sequence ID" value="NZ_CBCSBM010000005.1"/>
</dbReference>
<dbReference type="EMBL" id="RRZD01000011">
    <property type="protein sequence ID" value="MBE0400916.1"/>
    <property type="molecule type" value="Genomic_DNA"/>
</dbReference>
<accession>A0ABR9F3A6</accession>
<dbReference type="InterPro" id="IPR022798">
    <property type="entry name" value="BcsD_bac"/>
</dbReference>
<evidence type="ECO:0008006" key="3">
    <source>
        <dbReference type="Google" id="ProtNLM"/>
    </source>
</evidence>
<dbReference type="Pfam" id="PF03500">
    <property type="entry name" value="Cellsynth_D"/>
    <property type="match status" value="1"/>
</dbReference>
<keyword evidence="2" id="KW-1185">Reference proteome</keyword>
<sequence length="159" mass="17964">MNEPDNHSKHIEHYAQRHCSTQWRLFLELVFDELFNSAGKEESSGFWRHIGSRMAIEMPMGECATLESLEKAINEALNLLDWGYVSIIAEHQKMRICHSACPIPGDSQEGIDIGLLAMSALLEGLYKGWLSQQGGDMEVPITCISCNAEQRECTFLYGR</sequence>
<evidence type="ECO:0000313" key="1">
    <source>
        <dbReference type="EMBL" id="MBE0400916.1"/>
    </source>
</evidence>
<organism evidence="1 2">
    <name type="scientific">Halomonas casei</name>
    <dbReference type="NCBI Taxonomy" id="2742613"/>
    <lineage>
        <taxon>Bacteria</taxon>
        <taxon>Pseudomonadati</taxon>
        <taxon>Pseudomonadota</taxon>
        <taxon>Gammaproteobacteria</taxon>
        <taxon>Oceanospirillales</taxon>
        <taxon>Halomonadaceae</taxon>
        <taxon>Halomonas</taxon>
    </lineage>
</organism>
<dbReference type="InterPro" id="IPR038470">
    <property type="entry name" value="Cellsynth_D_sf"/>
</dbReference>
<comment type="caution">
    <text evidence="1">The sequence shown here is derived from an EMBL/GenBank/DDBJ whole genome shotgun (WGS) entry which is preliminary data.</text>
</comment>
<reference evidence="1 2" key="1">
    <citation type="submission" date="2020-07" db="EMBL/GenBank/DDBJ databases">
        <title>Halophilic bacteria isolated from french cheeses.</title>
        <authorList>
            <person name="Kothe C.I."/>
            <person name="Farah-Kraiem B."/>
            <person name="Renault P."/>
            <person name="Dridi B."/>
        </authorList>
    </citation>
    <scope>NUCLEOTIDE SEQUENCE [LARGE SCALE GENOMIC DNA]</scope>
    <source>
        <strain evidence="1 2">FME1</strain>
    </source>
</reference>
<name>A0ABR9F3A6_9GAMM</name>
<protein>
    <recommendedName>
        <fullName evidence="3">Cellulose synthase subunit D</fullName>
    </recommendedName>
</protein>
<dbReference type="Proteomes" id="UP001645039">
    <property type="component" value="Unassembled WGS sequence"/>
</dbReference>
<gene>
    <name evidence="1" type="ORF">EI168_12475</name>
</gene>
<proteinExistence type="predicted"/>